<gene>
    <name evidence="2" type="ORF">CK203_056219</name>
</gene>
<dbReference type="AlphaFoldDB" id="A0A438GJF2"/>
<evidence type="ECO:0000313" key="3">
    <source>
        <dbReference type="Proteomes" id="UP000288805"/>
    </source>
</evidence>
<sequence>MEIPHEDQSSHYDHEKDKFAYLSMRDRIELGKRQVQQSQWGSKYVLNEDMSMKAKLASMARRIEEFELRNVHTEAQPQAMPTSFEYINHPNFTTQPQPQPSMSTSSLEQAILKISKVMEDFVGEQQKINSHLNEKIDNMESSINVRMEGIYNDLSLRIEKVQDSIEKLTNLDIARGKRKLPPQPHHNLQGTNAKRSRKVLKINTLVGDCYDNSMDQPSIENHKVQDDKGLLEPFKASTSPGKRRETNSLGSNGKDANFVWDPGGIQHEVGMMLAKIEVMMINTGEAKNRGKQGRKAKHHPILATESNASNGVQIGVETKKLWSLQENWTELSGNFAHLNPRCEKFRTVRNTSWHTSAISHTSSPFSHRAKQGAKISHTTIQGAKFIPRCENLSSRCINFAHLNPRCETLSWHTSAISHTSSPFSHRAKQGANSSVQSMEISHDAIQAAPNFATVRYVFGVLPGAQIMHTIYHFEAWEVRNPVLQTVHDLDLKRRSYGRFKTDGAGHGLQAMTWPPSYEMASKLQNDVQKHFSKPREIVKMPIEPHNHASKEESPLTEITHTKPLTPFLNLLKPSKPIAPTESSSRGEYAT</sequence>
<reference evidence="2 3" key="1">
    <citation type="journal article" date="2018" name="PLoS Genet.">
        <title>Population sequencing reveals clonal diversity and ancestral inbreeding in the grapevine cultivar Chardonnay.</title>
        <authorList>
            <person name="Roach M.J."/>
            <person name="Johnson D.L."/>
            <person name="Bohlmann J."/>
            <person name="van Vuuren H.J."/>
            <person name="Jones S.J."/>
            <person name="Pretorius I.S."/>
            <person name="Schmidt S.A."/>
            <person name="Borneman A.R."/>
        </authorList>
    </citation>
    <scope>NUCLEOTIDE SEQUENCE [LARGE SCALE GENOMIC DNA]</scope>
    <source>
        <strain evidence="3">cv. Chardonnay</strain>
        <tissue evidence="2">Leaf</tissue>
    </source>
</reference>
<name>A0A438GJF2_VITVI</name>
<dbReference type="EMBL" id="QGNW01000416">
    <property type="protein sequence ID" value="RVW72349.1"/>
    <property type="molecule type" value="Genomic_DNA"/>
</dbReference>
<proteinExistence type="predicted"/>
<feature type="region of interest" description="Disordered" evidence="1">
    <location>
        <begin position="229"/>
        <end position="255"/>
    </location>
</feature>
<protein>
    <submittedName>
        <fullName evidence="2">Uncharacterized protein</fullName>
    </submittedName>
</protein>
<accession>A0A438GJF2</accession>
<comment type="caution">
    <text evidence="2">The sequence shown here is derived from an EMBL/GenBank/DDBJ whole genome shotgun (WGS) entry which is preliminary data.</text>
</comment>
<dbReference type="Proteomes" id="UP000288805">
    <property type="component" value="Unassembled WGS sequence"/>
</dbReference>
<evidence type="ECO:0000256" key="1">
    <source>
        <dbReference type="SAM" id="MobiDB-lite"/>
    </source>
</evidence>
<evidence type="ECO:0000313" key="2">
    <source>
        <dbReference type="EMBL" id="RVW72349.1"/>
    </source>
</evidence>
<organism evidence="2 3">
    <name type="scientific">Vitis vinifera</name>
    <name type="common">Grape</name>
    <dbReference type="NCBI Taxonomy" id="29760"/>
    <lineage>
        <taxon>Eukaryota</taxon>
        <taxon>Viridiplantae</taxon>
        <taxon>Streptophyta</taxon>
        <taxon>Embryophyta</taxon>
        <taxon>Tracheophyta</taxon>
        <taxon>Spermatophyta</taxon>
        <taxon>Magnoliopsida</taxon>
        <taxon>eudicotyledons</taxon>
        <taxon>Gunneridae</taxon>
        <taxon>Pentapetalae</taxon>
        <taxon>rosids</taxon>
        <taxon>Vitales</taxon>
        <taxon>Vitaceae</taxon>
        <taxon>Viteae</taxon>
        <taxon>Vitis</taxon>
    </lineage>
</organism>